<dbReference type="AlphaFoldDB" id="A0A1M6N3U9"/>
<organism evidence="1 2">
    <name type="scientific">Alicyclobacillus tolerans</name>
    <dbReference type="NCBI Taxonomy" id="90970"/>
    <lineage>
        <taxon>Bacteria</taxon>
        <taxon>Bacillati</taxon>
        <taxon>Bacillota</taxon>
        <taxon>Bacilli</taxon>
        <taxon>Bacillales</taxon>
        <taxon>Alicyclobacillaceae</taxon>
        <taxon>Alicyclobacillus</taxon>
    </lineage>
</organism>
<keyword evidence="2" id="KW-1185">Reference proteome</keyword>
<gene>
    <name evidence="1" type="ORF">SAMN05443507_10572</name>
</gene>
<evidence type="ECO:0000313" key="1">
    <source>
        <dbReference type="EMBL" id="SHJ90369.1"/>
    </source>
</evidence>
<dbReference type="STRING" id="1830138.SAMN05443507_10572"/>
<reference evidence="2" key="1">
    <citation type="submission" date="2016-11" db="EMBL/GenBank/DDBJ databases">
        <authorList>
            <person name="Varghese N."/>
            <person name="Submissions S."/>
        </authorList>
    </citation>
    <scope>NUCLEOTIDE SEQUENCE [LARGE SCALE GENOMIC DNA]</scope>
    <source>
        <strain evidence="2">USBA-503</strain>
    </source>
</reference>
<proteinExistence type="predicted"/>
<accession>A0A1M6N3U9</accession>
<evidence type="ECO:0000313" key="2">
    <source>
        <dbReference type="Proteomes" id="UP000184016"/>
    </source>
</evidence>
<dbReference type="Proteomes" id="UP000184016">
    <property type="component" value="Unassembled WGS sequence"/>
</dbReference>
<name>A0A1M6N3U9_9BACL</name>
<dbReference type="EMBL" id="FRAF01000005">
    <property type="protein sequence ID" value="SHJ90369.1"/>
    <property type="molecule type" value="Genomic_DNA"/>
</dbReference>
<sequence>MKGVALMRSAWQRFALLALGFISALSMVPSCQEHGMVPWKRVSGHPGRILESFNQPVQLRPYPYPYHAMLAIASDADHQTLRKFNQIHQFLNTYDMTPYGRGLGLDIADSFFIYNGSNIQRNIDVGGVPLHQQLAYFYGLSLKPYAASAIRHYLSCGWIDSLHSYGDFSTVTEKGTRFHRLLAVKAVQRMLSDGVQVPVWIDHGNMANVDNFGSRHLRPFFYYQMGAVPQSPYYHLDVTRKLGIRYMWTDIDSTSFGLKKVMKPVHMPDGSILYGFSRYTHEKIGSRGEVLWQWTAGDLDDELSLVHLRKLVREGKSVVVAQHLAANQEFLCLPKNAVQALQTLAHWQDDGKILVARTSRLLTYERVHSQLHYHLLQRGRWLEIHIDPLYDPVFGKHWPSLSELRGITFYTPHPMHTSIFVGSTRIPDGQLVVSPSDGHAPSIGIRWFTPHVQNEAVVLPKVL</sequence>
<protein>
    <submittedName>
        <fullName evidence="1">Uncharacterized protein</fullName>
    </submittedName>
</protein>